<feature type="compositionally biased region" description="Pro residues" evidence="2">
    <location>
        <begin position="198"/>
        <end position="223"/>
    </location>
</feature>
<reference evidence="4 5" key="1">
    <citation type="submission" date="2018-10" db="EMBL/GenBank/DDBJ databases">
        <title>Comamonadaceae CDC group NO-1 genome sequencing and assembly.</title>
        <authorList>
            <person name="Bernier A.-M."/>
            <person name="Bernard K."/>
        </authorList>
    </citation>
    <scope>NUCLEOTIDE SEQUENCE [LARGE SCALE GENOMIC DNA]</scope>
    <source>
        <strain evidence="4 5">NML161473</strain>
    </source>
</reference>
<sequence length="296" mass="31865">MPRPAPFYAALHAALIAAGLGWASGGFAQVLRCTAADGKVTYTNSPCPAHTQALEIEAAKTPEEIAAQRQRDAQAQTQRQQRQQERLQALQERRAKAEIEALQAISQSTLHTEPDYTASAACRAAQRRVQEATPRDGRYSQEDRQALEQAQDAADRACLGPEGYAQVQRQRAIARHTRPAVPPSPPIVLLPVPPSWPLPPWHPDPWPHPPPSYGLPPAMPPQVQPHAPLLAPPIAAPIAPPTGLSPKPPRQTPRPADAGLAPILPPPRPPALHPASPASSQAPELEEGFPKERKAP</sequence>
<dbReference type="Pfam" id="PF13511">
    <property type="entry name" value="DUF4124"/>
    <property type="match status" value="1"/>
</dbReference>
<dbReference type="Proteomes" id="UP000267035">
    <property type="component" value="Unassembled WGS sequence"/>
</dbReference>
<dbReference type="InterPro" id="IPR025392">
    <property type="entry name" value="DUF4124"/>
</dbReference>
<keyword evidence="1" id="KW-0175">Coiled coil</keyword>
<dbReference type="AlphaFoldDB" id="A0A3M6Q9X5"/>
<evidence type="ECO:0000259" key="3">
    <source>
        <dbReference type="Pfam" id="PF13511"/>
    </source>
</evidence>
<feature type="region of interest" description="Disordered" evidence="2">
    <location>
        <begin position="198"/>
        <end position="296"/>
    </location>
</feature>
<feature type="coiled-coil region" evidence="1">
    <location>
        <begin position="73"/>
        <end position="107"/>
    </location>
</feature>
<dbReference type="RefSeq" id="WP_122253844.1">
    <property type="nucleotide sequence ID" value="NZ_RDQL01000006.1"/>
</dbReference>
<organism evidence="4 5">
    <name type="scientific">Allofranklinella schreckenbergeri</name>
    <dbReference type="NCBI Taxonomy" id="1076744"/>
    <lineage>
        <taxon>Bacteria</taxon>
        <taxon>Pseudomonadati</taxon>
        <taxon>Pseudomonadota</taxon>
        <taxon>Betaproteobacteria</taxon>
        <taxon>Burkholderiales</taxon>
        <taxon>Comamonadaceae</taxon>
        <taxon>Allofranklinella</taxon>
    </lineage>
</organism>
<feature type="domain" description="DUF4124" evidence="3">
    <location>
        <begin position="26"/>
        <end position="70"/>
    </location>
</feature>
<comment type="caution">
    <text evidence="4">The sequence shown here is derived from an EMBL/GenBank/DDBJ whole genome shotgun (WGS) entry which is preliminary data.</text>
</comment>
<evidence type="ECO:0000313" key="4">
    <source>
        <dbReference type="EMBL" id="RMW99977.1"/>
    </source>
</evidence>
<dbReference type="EMBL" id="RDQL01000006">
    <property type="protein sequence ID" value="RMW99977.1"/>
    <property type="molecule type" value="Genomic_DNA"/>
</dbReference>
<feature type="compositionally biased region" description="Pro residues" evidence="2">
    <location>
        <begin position="230"/>
        <end position="240"/>
    </location>
</feature>
<gene>
    <name evidence="4" type="ORF">EBQ25_05850</name>
</gene>
<proteinExistence type="predicted"/>
<keyword evidence="5" id="KW-1185">Reference proteome</keyword>
<name>A0A3M6Q9X5_9BURK</name>
<evidence type="ECO:0000256" key="2">
    <source>
        <dbReference type="SAM" id="MobiDB-lite"/>
    </source>
</evidence>
<protein>
    <submittedName>
        <fullName evidence="4">DUF4124 domain-containing protein</fullName>
    </submittedName>
</protein>
<evidence type="ECO:0000256" key="1">
    <source>
        <dbReference type="SAM" id="Coils"/>
    </source>
</evidence>
<feature type="compositionally biased region" description="Low complexity" evidence="2">
    <location>
        <begin position="273"/>
        <end position="283"/>
    </location>
</feature>
<evidence type="ECO:0000313" key="5">
    <source>
        <dbReference type="Proteomes" id="UP000267035"/>
    </source>
</evidence>
<feature type="compositionally biased region" description="Pro residues" evidence="2">
    <location>
        <begin position="263"/>
        <end position="272"/>
    </location>
</feature>
<accession>A0A3M6Q9X5</accession>